<keyword evidence="2" id="KW-1185">Reference proteome</keyword>
<comment type="caution">
    <text evidence="1">The sequence shown here is derived from an EMBL/GenBank/DDBJ whole genome shotgun (WGS) entry which is preliminary data.</text>
</comment>
<gene>
    <name evidence="1" type="ORF">MF672_018245</name>
</gene>
<organism evidence="1 2">
    <name type="scientific">Actinomadura luzonensis</name>
    <dbReference type="NCBI Taxonomy" id="2805427"/>
    <lineage>
        <taxon>Bacteria</taxon>
        <taxon>Bacillati</taxon>
        <taxon>Actinomycetota</taxon>
        <taxon>Actinomycetes</taxon>
        <taxon>Streptosporangiales</taxon>
        <taxon>Thermomonosporaceae</taxon>
        <taxon>Actinomadura</taxon>
    </lineage>
</organism>
<dbReference type="EMBL" id="JAKRKC020000001">
    <property type="protein sequence ID" value="MCK2215717.1"/>
    <property type="molecule type" value="Genomic_DNA"/>
</dbReference>
<evidence type="ECO:0008006" key="3">
    <source>
        <dbReference type="Google" id="ProtNLM"/>
    </source>
</evidence>
<name>A0ABT0FTR2_9ACTN</name>
<sequence length="102" mass="10945">MQATMYQRPRKWCTSGAQALPRLPKRSSVQCSCHGATTVRPGRFSPANSGDHTLPFSAPGLMRVVSASRHGPRRDGATHTKMPSFQGAAAFRPGTRVVPVAT</sequence>
<protein>
    <recommendedName>
        <fullName evidence="3">DUF397 domain-containing protein</fullName>
    </recommendedName>
</protein>
<evidence type="ECO:0000313" key="1">
    <source>
        <dbReference type="EMBL" id="MCK2215717.1"/>
    </source>
</evidence>
<evidence type="ECO:0000313" key="2">
    <source>
        <dbReference type="Proteomes" id="UP001317259"/>
    </source>
</evidence>
<dbReference type="RefSeq" id="WP_242382923.1">
    <property type="nucleotide sequence ID" value="NZ_JAKRKC020000001.1"/>
</dbReference>
<proteinExistence type="predicted"/>
<accession>A0ABT0FTR2</accession>
<reference evidence="1 2" key="1">
    <citation type="submission" date="2022-04" db="EMBL/GenBank/DDBJ databases">
        <title>Genome draft of Actinomadura sp. ATCC 31491.</title>
        <authorList>
            <person name="Shi X."/>
            <person name="Du Y."/>
        </authorList>
    </citation>
    <scope>NUCLEOTIDE SEQUENCE [LARGE SCALE GENOMIC DNA]</scope>
    <source>
        <strain evidence="1 2">ATCC 31491</strain>
    </source>
</reference>
<dbReference type="Proteomes" id="UP001317259">
    <property type="component" value="Unassembled WGS sequence"/>
</dbReference>